<gene>
    <name evidence="2" type="ORF">UFOVP92_17</name>
</gene>
<evidence type="ECO:0000313" key="2">
    <source>
        <dbReference type="EMBL" id="CAB4127523.1"/>
    </source>
</evidence>
<keyword evidence="1" id="KW-1133">Transmembrane helix</keyword>
<accession>A0A6J5L2T3</accession>
<dbReference type="EMBL" id="LR796211">
    <property type="protein sequence ID" value="CAB4127523.1"/>
    <property type="molecule type" value="Genomic_DNA"/>
</dbReference>
<dbReference type="PROSITE" id="PS51257">
    <property type="entry name" value="PROKAR_LIPOPROTEIN"/>
    <property type="match status" value="1"/>
</dbReference>
<name>A0A6J5L2T3_9CAUD</name>
<reference evidence="2" key="1">
    <citation type="submission" date="2020-04" db="EMBL/GenBank/DDBJ databases">
        <authorList>
            <person name="Chiriac C."/>
            <person name="Salcher M."/>
            <person name="Ghai R."/>
            <person name="Kavagutti S V."/>
        </authorList>
    </citation>
    <scope>NUCLEOTIDE SEQUENCE</scope>
</reference>
<protein>
    <submittedName>
        <fullName evidence="2">Uncharacterized protein</fullName>
    </submittedName>
</protein>
<feature type="transmembrane region" description="Helical" evidence="1">
    <location>
        <begin position="12"/>
        <end position="37"/>
    </location>
</feature>
<keyword evidence="1" id="KW-0812">Transmembrane</keyword>
<keyword evidence="1" id="KW-0472">Membrane</keyword>
<proteinExistence type="predicted"/>
<organism evidence="2">
    <name type="scientific">uncultured Caudovirales phage</name>
    <dbReference type="NCBI Taxonomy" id="2100421"/>
    <lineage>
        <taxon>Viruses</taxon>
        <taxon>Duplodnaviria</taxon>
        <taxon>Heunggongvirae</taxon>
        <taxon>Uroviricota</taxon>
        <taxon>Caudoviricetes</taxon>
        <taxon>Peduoviridae</taxon>
        <taxon>Maltschvirus</taxon>
        <taxon>Maltschvirus maltsch</taxon>
    </lineage>
</organism>
<evidence type="ECO:0000256" key="1">
    <source>
        <dbReference type="SAM" id="Phobius"/>
    </source>
</evidence>
<sequence length="42" mass="4750">MKKSEIYSIMGLICIAPHLSQFWAMGLWGACTVMAFWKAAQE</sequence>